<dbReference type="AlphaFoldDB" id="A0A5M9JWG6"/>
<dbReference type="Pfam" id="PF00085">
    <property type="entry name" value="Thioredoxin"/>
    <property type="match status" value="1"/>
</dbReference>
<dbReference type="InterPro" id="IPR013766">
    <property type="entry name" value="Thioredoxin_domain"/>
</dbReference>
<dbReference type="InterPro" id="IPR016024">
    <property type="entry name" value="ARM-type_fold"/>
</dbReference>
<dbReference type="Gene3D" id="3.90.1720.30">
    <property type="entry name" value="PPPDE domains"/>
    <property type="match status" value="1"/>
</dbReference>
<dbReference type="InterPro" id="IPR042266">
    <property type="entry name" value="PPPDE_sf"/>
</dbReference>
<gene>
    <name evidence="7" type="ORF">EYC84_003541</name>
</gene>
<dbReference type="InterPro" id="IPR013535">
    <property type="entry name" value="PUL_dom"/>
</dbReference>
<feature type="domain" description="Thioredoxin" evidence="4">
    <location>
        <begin position="158"/>
        <end position="277"/>
    </location>
</feature>
<evidence type="ECO:0000313" key="8">
    <source>
        <dbReference type="Proteomes" id="UP000322873"/>
    </source>
</evidence>
<evidence type="ECO:0000259" key="6">
    <source>
        <dbReference type="PROSITE" id="PS51858"/>
    </source>
</evidence>
<evidence type="ECO:0000259" key="4">
    <source>
        <dbReference type="PROSITE" id="PS51352"/>
    </source>
</evidence>
<evidence type="ECO:0000313" key="7">
    <source>
        <dbReference type="EMBL" id="KAA8572997.1"/>
    </source>
</evidence>
<dbReference type="CDD" id="cd02947">
    <property type="entry name" value="TRX_family"/>
    <property type="match status" value="1"/>
</dbReference>
<accession>A0A5M9JWG6</accession>
<comment type="similarity">
    <text evidence="1">Belongs to the DeSI family.</text>
</comment>
<dbReference type="InterPro" id="IPR036249">
    <property type="entry name" value="Thioredoxin-like_sf"/>
</dbReference>
<dbReference type="InterPro" id="IPR011989">
    <property type="entry name" value="ARM-like"/>
</dbReference>
<dbReference type="Pfam" id="PF05903">
    <property type="entry name" value="Peptidase_C97"/>
    <property type="match status" value="1"/>
</dbReference>
<sequence>MNVQLYIYDLSKGLARNFSGAFLGVQIDAVYHTSVVFGGIEYTYDGGIKTVKPGSTHLGKPLQVLELGRTDLPMDVILEYLDSLKEIYSFEAYDLWKHNCNNFSNDFATFLIGHGIPEYITNLPETVLNTPFGRMIQPHFNDYVTLSSMNNGGLLGIQNSEDPQKQASMSKVRHAGTSTELDNLLKSAKKKCAVIFFTSPNCAPCKTLHPVFEQLAKDAGRKAILILVDISQSYEIAKKYNITATPSFATYLRGEEERRWAGGDAASLRGNVGLLVQMAFPPHAHESLRLPALREPKLLPVIYTKIPPLEKLKAKMGPAADNPSVKGVLYFVSNGQSKPAAQNHLPDLDAFSWFLRELPSKLPIETIFTIVDLLRCALVDPRLSGYYAEEKNHKTIAPLFTYINSLNDCPYSLRLVALQAACNLFTSPLYPQHILGCPTLTHPLVQLITTSLLDDAHHNVRVAAASLAFNIAFANSSLRIEDHKEVLPESEQIELAASLLEAIQEEKESPEAIKGYLLAFGHLVFGIPKGGEMVDLLKSMDAQKTILGKVKAFPKEVLIKEIGQELLERVCIVAVIVSWRRSFGSRVGFVSVTEWALVRPRLSSEERSGAVELVLQNTLCHISAFYA</sequence>
<evidence type="ECO:0000256" key="3">
    <source>
        <dbReference type="ARBA" id="ARBA00022801"/>
    </source>
</evidence>
<proteinExistence type="inferred from homology"/>
<organism evidence="7 8">
    <name type="scientific">Monilinia fructicola</name>
    <name type="common">Brown rot fungus</name>
    <name type="synonym">Ciboria fructicola</name>
    <dbReference type="NCBI Taxonomy" id="38448"/>
    <lineage>
        <taxon>Eukaryota</taxon>
        <taxon>Fungi</taxon>
        <taxon>Dikarya</taxon>
        <taxon>Ascomycota</taxon>
        <taxon>Pezizomycotina</taxon>
        <taxon>Leotiomycetes</taxon>
        <taxon>Helotiales</taxon>
        <taxon>Sclerotiniaceae</taxon>
        <taxon>Monilinia</taxon>
    </lineage>
</organism>
<dbReference type="GO" id="GO:0006508">
    <property type="term" value="P:proteolysis"/>
    <property type="evidence" value="ECO:0007669"/>
    <property type="project" value="UniProtKB-KW"/>
</dbReference>
<comment type="caution">
    <text evidence="7">The sequence shown here is derived from an EMBL/GenBank/DDBJ whole genome shotgun (WGS) entry which is preliminary data.</text>
</comment>
<dbReference type="Pfam" id="PF08324">
    <property type="entry name" value="PUL"/>
    <property type="match status" value="1"/>
</dbReference>
<evidence type="ECO:0000256" key="2">
    <source>
        <dbReference type="ARBA" id="ARBA00022670"/>
    </source>
</evidence>
<keyword evidence="3" id="KW-0378">Hydrolase</keyword>
<dbReference type="Gene3D" id="1.25.10.10">
    <property type="entry name" value="Leucine-rich Repeat Variant"/>
    <property type="match status" value="1"/>
</dbReference>
<dbReference type="Gene3D" id="3.40.30.10">
    <property type="entry name" value="Glutaredoxin"/>
    <property type="match status" value="1"/>
</dbReference>
<feature type="domain" description="PUL" evidence="5">
    <location>
        <begin position="278"/>
        <end position="569"/>
    </location>
</feature>
<keyword evidence="8" id="KW-1185">Reference proteome</keyword>
<dbReference type="PROSITE" id="PS00194">
    <property type="entry name" value="THIOREDOXIN_1"/>
    <property type="match status" value="1"/>
</dbReference>
<reference evidence="7 8" key="1">
    <citation type="submission" date="2019-06" db="EMBL/GenBank/DDBJ databases">
        <title>Genome Sequence of the Brown Rot Fungal Pathogen Monilinia fructicola.</title>
        <authorList>
            <person name="De Miccolis Angelini R.M."/>
            <person name="Landi L."/>
            <person name="Abate D."/>
            <person name="Pollastro S."/>
            <person name="Romanazzi G."/>
            <person name="Faretra F."/>
        </authorList>
    </citation>
    <scope>NUCLEOTIDE SEQUENCE [LARGE SCALE GENOMIC DNA]</scope>
    <source>
        <strain evidence="7 8">Mfrc123</strain>
    </source>
</reference>
<dbReference type="SUPFAM" id="SSF48371">
    <property type="entry name" value="ARM repeat"/>
    <property type="match status" value="1"/>
</dbReference>
<feature type="domain" description="PPPDE" evidence="6">
    <location>
        <begin position="1"/>
        <end position="141"/>
    </location>
</feature>
<dbReference type="PROSITE" id="PS51352">
    <property type="entry name" value="THIOREDOXIN_2"/>
    <property type="match status" value="1"/>
</dbReference>
<dbReference type="VEuPathDB" id="FungiDB:MFRU_027g00840"/>
<evidence type="ECO:0008006" key="9">
    <source>
        <dbReference type="Google" id="ProtNLM"/>
    </source>
</evidence>
<protein>
    <recommendedName>
        <fullName evidence="9">PPPDE domain-containing protein</fullName>
    </recommendedName>
</protein>
<dbReference type="SMART" id="SM01179">
    <property type="entry name" value="DUF862"/>
    <property type="match status" value="1"/>
</dbReference>
<dbReference type="SUPFAM" id="SSF52833">
    <property type="entry name" value="Thioredoxin-like"/>
    <property type="match status" value="1"/>
</dbReference>
<name>A0A5M9JWG6_MONFR</name>
<dbReference type="Proteomes" id="UP000322873">
    <property type="component" value="Unassembled WGS sequence"/>
</dbReference>
<evidence type="ECO:0000259" key="5">
    <source>
        <dbReference type="PROSITE" id="PS51396"/>
    </source>
</evidence>
<dbReference type="PANTHER" id="PTHR12378:SF7">
    <property type="entry name" value="DESUMOYLATING ISOPEPTIDASE 1"/>
    <property type="match status" value="1"/>
</dbReference>
<dbReference type="PROSITE" id="PS51396">
    <property type="entry name" value="PUL"/>
    <property type="match status" value="1"/>
</dbReference>
<dbReference type="PANTHER" id="PTHR12378">
    <property type="entry name" value="DESUMOYLATING ISOPEPTIDASE"/>
    <property type="match status" value="1"/>
</dbReference>
<dbReference type="InterPro" id="IPR008580">
    <property type="entry name" value="PPPDE_dom"/>
</dbReference>
<dbReference type="InterPro" id="IPR017937">
    <property type="entry name" value="Thioredoxin_CS"/>
</dbReference>
<keyword evidence="2" id="KW-0645">Protease</keyword>
<evidence type="ECO:0000256" key="1">
    <source>
        <dbReference type="ARBA" id="ARBA00008140"/>
    </source>
</evidence>
<dbReference type="PROSITE" id="PS51858">
    <property type="entry name" value="PPPDE"/>
    <property type="match status" value="1"/>
</dbReference>
<dbReference type="GO" id="GO:0070646">
    <property type="term" value="P:protein modification by small protein removal"/>
    <property type="evidence" value="ECO:0007669"/>
    <property type="project" value="TreeGrafter"/>
</dbReference>
<dbReference type="EMBL" id="VICG01000004">
    <property type="protein sequence ID" value="KAA8572997.1"/>
    <property type="molecule type" value="Genomic_DNA"/>
</dbReference>
<dbReference type="GO" id="GO:0008233">
    <property type="term" value="F:peptidase activity"/>
    <property type="evidence" value="ECO:0007669"/>
    <property type="project" value="UniProtKB-KW"/>
</dbReference>